<proteinExistence type="predicted"/>
<organism evidence="2 3">
    <name type="scientific">Cannabis sativa</name>
    <name type="common">Hemp</name>
    <name type="synonym">Marijuana</name>
    <dbReference type="NCBI Taxonomy" id="3483"/>
    <lineage>
        <taxon>Eukaryota</taxon>
        <taxon>Viridiplantae</taxon>
        <taxon>Streptophyta</taxon>
        <taxon>Embryophyta</taxon>
        <taxon>Tracheophyta</taxon>
        <taxon>Spermatophyta</taxon>
        <taxon>Magnoliopsida</taxon>
        <taxon>eudicotyledons</taxon>
        <taxon>Gunneridae</taxon>
        <taxon>Pentapetalae</taxon>
        <taxon>rosids</taxon>
        <taxon>fabids</taxon>
        <taxon>Rosales</taxon>
        <taxon>Cannabaceae</taxon>
        <taxon>Cannabis</taxon>
    </lineage>
</organism>
<reference evidence="2" key="1">
    <citation type="submission" date="2018-11" db="EMBL/GenBank/DDBJ databases">
        <authorList>
            <person name="Grassa J C."/>
        </authorList>
    </citation>
    <scope>NUCLEOTIDE SEQUENCE [LARGE SCALE GENOMIC DNA]</scope>
</reference>
<feature type="compositionally biased region" description="Polar residues" evidence="1">
    <location>
        <begin position="1"/>
        <end position="10"/>
    </location>
</feature>
<dbReference type="AlphaFoldDB" id="A0A803R8R3"/>
<dbReference type="EMBL" id="UZAU01000666">
    <property type="status" value="NOT_ANNOTATED_CDS"/>
    <property type="molecule type" value="Genomic_DNA"/>
</dbReference>
<keyword evidence="3" id="KW-1185">Reference proteome</keyword>
<evidence type="ECO:0000313" key="3">
    <source>
        <dbReference type="Proteomes" id="UP000596661"/>
    </source>
</evidence>
<evidence type="ECO:0000256" key="1">
    <source>
        <dbReference type="SAM" id="MobiDB-lite"/>
    </source>
</evidence>
<evidence type="ECO:0000313" key="2">
    <source>
        <dbReference type="EnsemblPlants" id="cds.novel_model_6437_5bd9a17a"/>
    </source>
</evidence>
<feature type="region of interest" description="Disordered" evidence="1">
    <location>
        <begin position="1"/>
        <end position="35"/>
    </location>
</feature>
<dbReference type="Gramene" id="novel_model_6437_5bd9a17a">
    <property type="protein sequence ID" value="cds.novel_model_6437_5bd9a17a"/>
    <property type="gene ID" value="novel_gene_3362_5bd9a17a"/>
</dbReference>
<dbReference type="EnsemblPlants" id="novel_model_6437_5bd9a17a">
    <property type="protein sequence ID" value="cds.novel_model_6437_5bd9a17a"/>
    <property type="gene ID" value="novel_gene_3362_5bd9a17a"/>
</dbReference>
<dbReference type="Proteomes" id="UP000596661">
    <property type="component" value="Chromosome 7"/>
</dbReference>
<reference evidence="2" key="2">
    <citation type="submission" date="2021-03" db="UniProtKB">
        <authorList>
            <consortium name="EnsemblPlants"/>
        </authorList>
    </citation>
    <scope>IDENTIFICATION</scope>
</reference>
<protein>
    <submittedName>
        <fullName evidence="2">Uncharacterized protein</fullName>
    </submittedName>
</protein>
<accession>A0A803R8R3</accession>
<name>A0A803R8R3_CANSA</name>
<feature type="compositionally biased region" description="Basic and acidic residues" evidence="1">
    <location>
        <begin position="11"/>
        <end position="24"/>
    </location>
</feature>
<sequence length="102" mass="11824">MDSRSATSEGNDSKTENVSRRVEETSPELLKNTPSNIARLEDEIEQCIGRQKYLAQTRSPSDGVDVRWFFCKVPLAENGRNFRFSVYSSIYMLCMYRLYLNL</sequence>